<gene>
    <name evidence="1" type="ORF">G2W53_007921</name>
</gene>
<proteinExistence type="predicted"/>
<evidence type="ECO:0000313" key="1">
    <source>
        <dbReference type="EMBL" id="KAF7839439.1"/>
    </source>
</evidence>
<name>A0A834X7C1_9FABA</name>
<evidence type="ECO:0000313" key="2">
    <source>
        <dbReference type="Proteomes" id="UP000634136"/>
    </source>
</evidence>
<protein>
    <submittedName>
        <fullName evidence="1">Uncharacterized protein</fullName>
    </submittedName>
</protein>
<dbReference type="Proteomes" id="UP000634136">
    <property type="component" value="Unassembled WGS sequence"/>
</dbReference>
<dbReference type="AlphaFoldDB" id="A0A834X7C1"/>
<reference evidence="1" key="1">
    <citation type="submission" date="2020-09" db="EMBL/GenBank/DDBJ databases">
        <title>Genome-Enabled Discovery of Anthraquinone Biosynthesis in Senna tora.</title>
        <authorList>
            <person name="Kang S.-H."/>
            <person name="Pandey R.P."/>
            <person name="Lee C.-M."/>
            <person name="Sim J.-S."/>
            <person name="Jeong J.-T."/>
            <person name="Choi B.-S."/>
            <person name="Jung M."/>
            <person name="Ginzburg D."/>
            <person name="Zhao K."/>
            <person name="Won S.Y."/>
            <person name="Oh T.-J."/>
            <person name="Yu Y."/>
            <person name="Kim N.-H."/>
            <person name="Lee O.R."/>
            <person name="Lee T.-H."/>
            <person name="Bashyal P."/>
            <person name="Kim T.-S."/>
            <person name="Lee W.-H."/>
            <person name="Kawkins C."/>
            <person name="Kim C.-K."/>
            <person name="Kim J.S."/>
            <person name="Ahn B.O."/>
            <person name="Rhee S.Y."/>
            <person name="Sohng J.K."/>
        </authorList>
    </citation>
    <scope>NUCLEOTIDE SEQUENCE</scope>
    <source>
        <tissue evidence="1">Leaf</tissue>
    </source>
</reference>
<accession>A0A834X7C1</accession>
<sequence length="31" mass="3669">MEDVNVAMLEALRKIGGVRRNVKHLCRNIWF</sequence>
<keyword evidence="2" id="KW-1185">Reference proteome</keyword>
<comment type="caution">
    <text evidence="1">The sequence shown here is derived from an EMBL/GenBank/DDBJ whole genome shotgun (WGS) entry which is preliminary data.</text>
</comment>
<organism evidence="1 2">
    <name type="scientific">Senna tora</name>
    <dbReference type="NCBI Taxonomy" id="362788"/>
    <lineage>
        <taxon>Eukaryota</taxon>
        <taxon>Viridiplantae</taxon>
        <taxon>Streptophyta</taxon>
        <taxon>Embryophyta</taxon>
        <taxon>Tracheophyta</taxon>
        <taxon>Spermatophyta</taxon>
        <taxon>Magnoliopsida</taxon>
        <taxon>eudicotyledons</taxon>
        <taxon>Gunneridae</taxon>
        <taxon>Pentapetalae</taxon>
        <taxon>rosids</taxon>
        <taxon>fabids</taxon>
        <taxon>Fabales</taxon>
        <taxon>Fabaceae</taxon>
        <taxon>Caesalpinioideae</taxon>
        <taxon>Cassia clade</taxon>
        <taxon>Senna</taxon>
    </lineage>
</organism>
<dbReference type="EMBL" id="JAAIUW010000003">
    <property type="protein sequence ID" value="KAF7839439.1"/>
    <property type="molecule type" value="Genomic_DNA"/>
</dbReference>